<evidence type="ECO:0000259" key="4">
    <source>
        <dbReference type="Pfam" id="PF01420"/>
    </source>
</evidence>
<evidence type="ECO:0000256" key="1">
    <source>
        <dbReference type="ARBA" id="ARBA00010923"/>
    </source>
</evidence>
<dbReference type="Gene3D" id="3.90.220.20">
    <property type="entry name" value="DNA methylase specificity domains"/>
    <property type="match status" value="2"/>
</dbReference>
<dbReference type="EMBL" id="DAAVEV010000002">
    <property type="protein sequence ID" value="HAF4413579.1"/>
    <property type="molecule type" value="Genomic_DNA"/>
</dbReference>
<gene>
    <name evidence="5" type="ORF">G9B27_001675</name>
</gene>
<keyword evidence="2" id="KW-0680">Restriction system</keyword>
<reference evidence="5" key="2">
    <citation type="submission" date="2020-02" db="EMBL/GenBank/DDBJ databases">
        <authorList>
            <consortium name="NCBI Pathogen Detection Project"/>
        </authorList>
    </citation>
    <scope>NUCLEOTIDE SEQUENCE</scope>
    <source>
        <strain evidence="5">MA.SE05/40</strain>
    </source>
</reference>
<evidence type="ECO:0000256" key="2">
    <source>
        <dbReference type="ARBA" id="ARBA00022747"/>
    </source>
</evidence>
<dbReference type="GO" id="GO:0004519">
    <property type="term" value="F:endonuclease activity"/>
    <property type="evidence" value="ECO:0007669"/>
    <property type="project" value="UniProtKB-KW"/>
</dbReference>
<comment type="similarity">
    <text evidence="1">Belongs to the type-I restriction system S methylase family.</text>
</comment>
<dbReference type="RefSeq" id="WP_392426913.1">
    <property type="nucleotide sequence ID" value="NZ_JBJDIZ010000021.1"/>
</dbReference>
<dbReference type="Pfam" id="PF01420">
    <property type="entry name" value="Methylase_S"/>
    <property type="match status" value="2"/>
</dbReference>
<name>A0A747HK93_SALER</name>
<dbReference type="AlphaFoldDB" id="A0A747HK93"/>
<dbReference type="PANTHER" id="PTHR43140:SF1">
    <property type="entry name" value="TYPE I RESTRICTION ENZYME ECOKI SPECIFICITY SUBUNIT"/>
    <property type="match status" value="1"/>
</dbReference>
<keyword evidence="5" id="KW-0255">Endonuclease</keyword>
<sequence>MAVEKLIVDHIDTWTTALQTRSTAGRGSSGKIDLYGIKKLRELILELAVRGKLVPQDPNDKPASVLLERIATEKAELVKQGKIKKQKPLPEISEEEKPFELPAGWEWARLNELAPMGIIDGDWIESKDQDPSGAYRLIQLADVGVGDFKDKSDRYINTSTFHRLNCHQLMEGDILIARLPNPIGRACIFPKLSQSAITVVDIATMRPSGNYSAEYIISAINSLTFRQQVESFGKGATRFRIATGHLKTLLLPIPPVQEQYSIFKKIKELMSLCDQLEQYSLTSLDAHQQLVETLLTTLTDSQNADELAENWARISEHFDTLFTTEVSIDALKQTILQLAVMGKLVPQDPNDEPASELLKRIAQEKAQLVKDGKMKKQKPLPPISDEEKPFELPSGWEWCLFEDVVDIQSGITKGRNLANRKLISIPYLRVANVQRGYLDLSEVKEIDIPEEEKDKYHVIKGDLLITEGGDWDTVGRTTVWCHDWYIANQNHVFKGRIIGQDIDPYWLETYMNSPYARDYFASASKQTTNLASINKTQLRGCPVAIPPSSEADKIMLKLNDFNELCEKLKLKIQSAQQTQLHLADALTDAAIN</sequence>
<dbReference type="GO" id="GO:0009307">
    <property type="term" value="P:DNA restriction-modification system"/>
    <property type="evidence" value="ECO:0007669"/>
    <property type="project" value="UniProtKB-KW"/>
</dbReference>
<dbReference type="SUPFAM" id="SSF116734">
    <property type="entry name" value="DNA methylase specificity domain"/>
    <property type="match status" value="2"/>
</dbReference>
<dbReference type="GO" id="GO:0003677">
    <property type="term" value="F:DNA binding"/>
    <property type="evidence" value="ECO:0007669"/>
    <property type="project" value="UniProtKB-KW"/>
</dbReference>
<dbReference type="InterPro" id="IPR051212">
    <property type="entry name" value="Type-I_RE_S_subunit"/>
</dbReference>
<accession>A0A747HK93</accession>
<feature type="domain" description="Type I restriction modification DNA specificity" evidence="4">
    <location>
        <begin position="393"/>
        <end position="566"/>
    </location>
</feature>
<keyword evidence="3" id="KW-0238">DNA-binding</keyword>
<dbReference type="PANTHER" id="PTHR43140">
    <property type="entry name" value="TYPE-1 RESTRICTION ENZYME ECOKI SPECIFICITY PROTEIN"/>
    <property type="match status" value="1"/>
</dbReference>
<dbReference type="CDD" id="cd17253">
    <property type="entry name" value="RMtype1_S_Eco933I-TRD2-CR2_like"/>
    <property type="match status" value="1"/>
</dbReference>
<organism evidence="5">
    <name type="scientific">Salmonella enterica</name>
    <name type="common">Salmonella choleraesuis</name>
    <dbReference type="NCBI Taxonomy" id="28901"/>
    <lineage>
        <taxon>Bacteria</taxon>
        <taxon>Pseudomonadati</taxon>
        <taxon>Pseudomonadota</taxon>
        <taxon>Gammaproteobacteria</taxon>
        <taxon>Enterobacterales</taxon>
        <taxon>Enterobacteriaceae</taxon>
        <taxon>Salmonella</taxon>
    </lineage>
</organism>
<dbReference type="InterPro" id="IPR044946">
    <property type="entry name" value="Restrct_endonuc_typeI_TRD_sf"/>
</dbReference>
<evidence type="ECO:0000256" key="3">
    <source>
        <dbReference type="ARBA" id="ARBA00023125"/>
    </source>
</evidence>
<keyword evidence="5" id="KW-0378">Hydrolase</keyword>
<comment type="caution">
    <text evidence="5">The sequence shown here is derived from an EMBL/GenBank/DDBJ whole genome shotgun (WGS) entry which is preliminary data.</text>
</comment>
<evidence type="ECO:0000313" key="5">
    <source>
        <dbReference type="EMBL" id="HAF4413579.1"/>
    </source>
</evidence>
<reference evidence="5" key="1">
    <citation type="journal article" date="2018" name="Genome Biol.">
        <title>SKESA: strategic k-mer extension for scrupulous assemblies.</title>
        <authorList>
            <person name="Souvorov A."/>
            <person name="Agarwala R."/>
            <person name="Lipman D.J."/>
        </authorList>
    </citation>
    <scope>NUCLEOTIDE SEQUENCE</scope>
    <source>
        <strain evidence="5">MA.SE05/40</strain>
    </source>
</reference>
<dbReference type="InterPro" id="IPR000055">
    <property type="entry name" value="Restrct_endonuc_typeI_TRD"/>
</dbReference>
<protein>
    <submittedName>
        <fullName evidence="5">Restriction endonuclease subunit S</fullName>
    </submittedName>
</protein>
<proteinExistence type="inferred from homology"/>
<feature type="domain" description="Type I restriction modification DNA specificity" evidence="4">
    <location>
        <begin position="102"/>
        <end position="278"/>
    </location>
</feature>
<keyword evidence="5" id="KW-0540">Nuclease</keyword>